<evidence type="ECO:0000256" key="2">
    <source>
        <dbReference type="ARBA" id="ARBA00022771"/>
    </source>
</evidence>
<evidence type="ECO:0000256" key="3">
    <source>
        <dbReference type="ARBA" id="ARBA00022833"/>
    </source>
</evidence>
<gene>
    <name evidence="7" type="ORF">AKJ08_3320</name>
</gene>
<evidence type="ECO:0000256" key="1">
    <source>
        <dbReference type="ARBA" id="ARBA00022723"/>
    </source>
</evidence>
<evidence type="ECO:0000259" key="6">
    <source>
        <dbReference type="Pfam" id="PF01258"/>
    </source>
</evidence>
<dbReference type="OrthoDB" id="1121111at2"/>
<sequence>MKKPTLARHQKSLLALRDELVRGSAASVRRENPEAGADEDEAPLAEMLQVIASNRNQSKAGELARIDAALKRLEENPDDFGLCVECEDEIAPGRLAAMPFVELCVDCQAKRDSPRGGARRHLTDYR</sequence>
<dbReference type="STRING" id="1391653.AKJ08_3320"/>
<dbReference type="PROSITE" id="PS51128">
    <property type="entry name" value="ZF_DKSA_2"/>
    <property type="match status" value="1"/>
</dbReference>
<accession>A0A0K1PHB6</accession>
<keyword evidence="3" id="KW-0862">Zinc</keyword>
<dbReference type="AlphaFoldDB" id="A0A0K1PHB6"/>
<feature type="domain" description="Zinc finger DksA/TraR C4-type" evidence="6">
    <location>
        <begin position="79"/>
        <end position="111"/>
    </location>
</feature>
<keyword evidence="1" id="KW-0479">Metal-binding</keyword>
<dbReference type="PANTHER" id="PTHR33823:SF4">
    <property type="entry name" value="GENERAL STRESS PROTEIN 16O"/>
    <property type="match status" value="1"/>
</dbReference>
<dbReference type="GO" id="GO:0008270">
    <property type="term" value="F:zinc ion binding"/>
    <property type="evidence" value="ECO:0007669"/>
    <property type="project" value="UniProtKB-KW"/>
</dbReference>
<evidence type="ECO:0000313" key="8">
    <source>
        <dbReference type="Proteomes" id="UP000055590"/>
    </source>
</evidence>
<keyword evidence="2" id="KW-0863">Zinc-finger</keyword>
<dbReference type="Pfam" id="PF01258">
    <property type="entry name" value="zf-dskA_traR"/>
    <property type="match status" value="1"/>
</dbReference>
<dbReference type="SUPFAM" id="SSF57716">
    <property type="entry name" value="Glucocorticoid receptor-like (DNA-binding domain)"/>
    <property type="match status" value="1"/>
</dbReference>
<dbReference type="InterPro" id="IPR000962">
    <property type="entry name" value="Znf_DskA_TraR"/>
</dbReference>
<evidence type="ECO:0000256" key="4">
    <source>
        <dbReference type="PROSITE-ProRule" id="PRU00510"/>
    </source>
</evidence>
<evidence type="ECO:0000256" key="5">
    <source>
        <dbReference type="SAM" id="MobiDB-lite"/>
    </source>
</evidence>
<dbReference type="EMBL" id="CP012332">
    <property type="protein sequence ID" value="AKU92933.1"/>
    <property type="molecule type" value="Genomic_DNA"/>
</dbReference>
<dbReference type="Proteomes" id="UP000055590">
    <property type="component" value="Chromosome"/>
</dbReference>
<dbReference type="KEGG" id="vin:AKJ08_3320"/>
<dbReference type="RefSeq" id="WP_050727024.1">
    <property type="nucleotide sequence ID" value="NZ_CP012332.1"/>
</dbReference>
<reference evidence="7 8" key="1">
    <citation type="submission" date="2015-08" db="EMBL/GenBank/DDBJ databases">
        <authorList>
            <person name="Babu N.S."/>
            <person name="Beckwith C.J."/>
            <person name="Beseler K.G."/>
            <person name="Brison A."/>
            <person name="Carone J.V."/>
            <person name="Caskin T.P."/>
            <person name="Diamond M."/>
            <person name="Durham M.E."/>
            <person name="Foxe J.M."/>
            <person name="Go M."/>
            <person name="Henderson B.A."/>
            <person name="Jones I.B."/>
            <person name="McGettigan J.A."/>
            <person name="Micheletti S.J."/>
            <person name="Nasrallah M.E."/>
            <person name="Ortiz D."/>
            <person name="Piller C.R."/>
            <person name="Privatt S.R."/>
            <person name="Schneider S.L."/>
            <person name="Sharp S."/>
            <person name="Smith T.C."/>
            <person name="Stanton J.D."/>
            <person name="Ullery H.E."/>
            <person name="Wilson R.J."/>
            <person name="Serrano M.G."/>
            <person name="Buck G."/>
            <person name="Lee V."/>
            <person name="Wang Y."/>
            <person name="Carvalho R."/>
            <person name="Voegtly L."/>
            <person name="Shi R."/>
            <person name="Duckworth R."/>
            <person name="Johnson A."/>
            <person name="Loviza R."/>
            <person name="Walstead R."/>
            <person name="Shah Z."/>
            <person name="Kiflezghi M."/>
            <person name="Wade K."/>
            <person name="Ball S.L."/>
            <person name="Bradley K.W."/>
            <person name="Asai D.J."/>
            <person name="Bowman C.A."/>
            <person name="Russell D.A."/>
            <person name="Pope W.H."/>
            <person name="Jacobs-Sera D."/>
            <person name="Hendrix R.W."/>
            <person name="Hatfull G.F."/>
        </authorList>
    </citation>
    <scope>NUCLEOTIDE SEQUENCE [LARGE SCALE GENOMIC DNA]</scope>
    <source>
        <strain evidence="7 8">DSM 27710</strain>
    </source>
</reference>
<keyword evidence="8" id="KW-1185">Reference proteome</keyword>
<protein>
    <submittedName>
        <fullName evidence="7">C4-type zinc finger protein, DksA/TraR family</fullName>
    </submittedName>
</protein>
<proteinExistence type="predicted"/>
<dbReference type="PANTHER" id="PTHR33823">
    <property type="entry name" value="RNA POLYMERASE-BINDING TRANSCRIPTION FACTOR DKSA-RELATED"/>
    <property type="match status" value="1"/>
</dbReference>
<name>A0A0K1PHB6_9BACT</name>
<feature type="region of interest" description="Disordered" evidence="5">
    <location>
        <begin position="24"/>
        <end position="43"/>
    </location>
</feature>
<evidence type="ECO:0000313" key="7">
    <source>
        <dbReference type="EMBL" id="AKU92933.1"/>
    </source>
</evidence>
<organism evidence="7 8">
    <name type="scientific">Vulgatibacter incomptus</name>
    <dbReference type="NCBI Taxonomy" id="1391653"/>
    <lineage>
        <taxon>Bacteria</taxon>
        <taxon>Pseudomonadati</taxon>
        <taxon>Myxococcota</taxon>
        <taxon>Myxococcia</taxon>
        <taxon>Myxococcales</taxon>
        <taxon>Cystobacterineae</taxon>
        <taxon>Vulgatibacteraceae</taxon>
        <taxon>Vulgatibacter</taxon>
    </lineage>
</organism>
<feature type="zinc finger region" description="dksA C4-type" evidence="4">
    <location>
        <begin position="83"/>
        <end position="107"/>
    </location>
</feature>
<dbReference type="Gene3D" id="1.20.120.910">
    <property type="entry name" value="DksA, coiled-coil domain"/>
    <property type="match status" value="1"/>
</dbReference>